<keyword evidence="2" id="KW-0378">Hydrolase</keyword>
<dbReference type="InterPro" id="IPR000073">
    <property type="entry name" value="AB_hydrolase_1"/>
</dbReference>
<evidence type="ECO:0000313" key="3">
    <source>
        <dbReference type="Proteomes" id="UP000253868"/>
    </source>
</evidence>
<organism evidence="2 3">
    <name type="scientific">Streptomyces paludis</name>
    <dbReference type="NCBI Taxonomy" id="2282738"/>
    <lineage>
        <taxon>Bacteria</taxon>
        <taxon>Bacillati</taxon>
        <taxon>Actinomycetota</taxon>
        <taxon>Actinomycetes</taxon>
        <taxon>Kitasatosporales</taxon>
        <taxon>Streptomycetaceae</taxon>
        <taxon>Streptomyces</taxon>
    </lineage>
</organism>
<protein>
    <submittedName>
        <fullName evidence="2">Alpha/beta hydrolase</fullName>
    </submittedName>
</protein>
<dbReference type="OrthoDB" id="128799at2"/>
<feature type="domain" description="Serine aminopeptidase S33" evidence="1">
    <location>
        <begin position="26"/>
        <end position="239"/>
    </location>
</feature>
<dbReference type="InterPro" id="IPR022742">
    <property type="entry name" value="Hydrolase_4"/>
</dbReference>
<reference evidence="3" key="1">
    <citation type="submission" date="2018-07" db="EMBL/GenBank/DDBJ databases">
        <authorList>
            <person name="Zhao J."/>
        </authorList>
    </citation>
    <scope>NUCLEOTIDE SEQUENCE [LARGE SCALE GENOMIC DNA]</scope>
    <source>
        <strain evidence="3">GSSD-12</strain>
    </source>
</reference>
<dbReference type="Gene3D" id="3.40.50.1820">
    <property type="entry name" value="alpha/beta hydrolase"/>
    <property type="match status" value="1"/>
</dbReference>
<dbReference type="KEGG" id="spad:DVK44_24460"/>
<evidence type="ECO:0000259" key="1">
    <source>
        <dbReference type="Pfam" id="PF12146"/>
    </source>
</evidence>
<gene>
    <name evidence="2" type="ORF">DVK44_24460</name>
</gene>
<dbReference type="PANTHER" id="PTHR43265">
    <property type="entry name" value="ESTERASE ESTD"/>
    <property type="match status" value="1"/>
</dbReference>
<dbReference type="PANTHER" id="PTHR43265:SF1">
    <property type="entry name" value="ESTERASE ESTD"/>
    <property type="match status" value="1"/>
</dbReference>
<dbReference type="EMBL" id="CP031194">
    <property type="protein sequence ID" value="AXG80289.1"/>
    <property type="molecule type" value="Genomic_DNA"/>
</dbReference>
<dbReference type="RefSeq" id="WP_114661819.1">
    <property type="nucleotide sequence ID" value="NZ_CP031194.1"/>
</dbReference>
<dbReference type="GO" id="GO:0052689">
    <property type="term" value="F:carboxylic ester hydrolase activity"/>
    <property type="evidence" value="ECO:0007669"/>
    <property type="project" value="TreeGrafter"/>
</dbReference>
<dbReference type="InterPro" id="IPR029058">
    <property type="entry name" value="AB_hydrolase_fold"/>
</dbReference>
<proteinExistence type="predicted"/>
<dbReference type="PRINTS" id="PR00111">
    <property type="entry name" value="ABHYDROLASE"/>
</dbReference>
<accession>A0A345HUB5</accession>
<dbReference type="Proteomes" id="UP000253868">
    <property type="component" value="Chromosome"/>
</dbReference>
<dbReference type="AlphaFoldDB" id="A0A345HUB5"/>
<dbReference type="SUPFAM" id="SSF53474">
    <property type="entry name" value="alpha/beta-Hydrolases"/>
    <property type="match status" value="1"/>
</dbReference>
<dbReference type="Pfam" id="PF12146">
    <property type="entry name" value="Hydrolase_4"/>
    <property type="match status" value="1"/>
</dbReference>
<keyword evidence="3" id="KW-1185">Reference proteome</keyword>
<name>A0A345HUB5_9ACTN</name>
<dbReference type="InterPro" id="IPR053145">
    <property type="entry name" value="AB_hydrolase_Est10"/>
</dbReference>
<sequence>MTRETSFHSPDGLLLRGSVGYPPDTAQGVAVLVHGGGVTREEGGFFGRLADGLSSVGVGSLRFDLRGHGESEGRQEELTIAGVLNDIQAATDHVRQLFDCGPVHLIGTSFGGGISALFAARHPQEVKSLTLMNPLLNYKKRFIEDKPYWKNVTIDESAGRELTSRGFLEHSPTFRVGRGFLNELFYLQPHRALGDIVSPTLFIHGTLDTFIPVESSRSAVGALKSEVKLLEIDGAQHGFAVHDDPQYRQPQTQEWQAHVIQSVADWIICHA</sequence>
<evidence type="ECO:0000313" key="2">
    <source>
        <dbReference type="EMBL" id="AXG80289.1"/>
    </source>
</evidence>